<accession>A0A8T0Y4G1</accession>
<comment type="caution">
    <text evidence="1">The sequence shown here is derived from an EMBL/GenBank/DDBJ whole genome shotgun (WGS) entry which is preliminary data.</text>
</comment>
<evidence type="ECO:0000313" key="1">
    <source>
        <dbReference type="EMBL" id="KAG2662269.1"/>
    </source>
</evidence>
<proteinExistence type="predicted"/>
<protein>
    <submittedName>
        <fullName evidence="1">Uncharacterized protein</fullName>
    </submittedName>
</protein>
<gene>
    <name evidence="1" type="ORF">PVAP13_1KG520000</name>
</gene>
<dbReference type="EMBL" id="CM029037">
    <property type="protein sequence ID" value="KAG2662269.1"/>
    <property type="molecule type" value="Genomic_DNA"/>
</dbReference>
<dbReference type="Proteomes" id="UP000823388">
    <property type="component" value="Chromosome 1K"/>
</dbReference>
<evidence type="ECO:0000313" key="2">
    <source>
        <dbReference type="Proteomes" id="UP000823388"/>
    </source>
</evidence>
<dbReference type="AlphaFoldDB" id="A0A8T0Y4G1"/>
<sequence>MFSETNPRLRCYHKNCSFQRGSEVGQKTCRQSGSVQTVTAWNTASRGL</sequence>
<organism evidence="1 2">
    <name type="scientific">Panicum virgatum</name>
    <name type="common">Blackwell switchgrass</name>
    <dbReference type="NCBI Taxonomy" id="38727"/>
    <lineage>
        <taxon>Eukaryota</taxon>
        <taxon>Viridiplantae</taxon>
        <taxon>Streptophyta</taxon>
        <taxon>Embryophyta</taxon>
        <taxon>Tracheophyta</taxon>
        <taxon>Spermatophyta</taxon>
        <taxon>Magnoliopsida</taxon>
        <taxon>Liliopsida</taxon>
        <taxon>Poales</taxon>
        <taxon>Poaceae</taxon>
        <taxon>PACMAD clade</taxon>
        <taxon>Panicoideae</taxon>
        <taxon>Panicodae</taxon>
        <taxon>Paniceae</taxon>
        <taxon>Panicinae</taxon>
        <taxon>Panicum</taxon>
        <taxon>Panicum sect. Hiantes</taxon>
    </lineage>
</organism>
<reference evidence="1" key="1">
    <citation type="submission" date="2020-05" db="EMBL/GenBank/DDBJ databases">
        <title>WGS assembly of Panicum virgatum.</title>
        <authorList>
            <person name="Lovell J.T."/>
            <person name="Jenkins J."/>
            <person name="Shu S."/>
            <person name="Juenger T.E."/>
            <person name="Schmutz J."/>
        </authorList>
    </citation>
    <scope>NUCLEOTIDE SEQUENCE</scope>
    <source>
        <strain evidence="1">AP13</strain>
    </source>
</reference>
<name>A0A8T0Y4G1_PANVG</name>
<keyword evidence="2" id="KW-1185">Reference proteome</keyword>